<protein>
    <submittedName>
        <fullName evidence="10">Uncharacterized protein</fullName>
    </submittedName>
</protein>
<evidence type="ECO:0000256" key="2">
    <source>
        <dbReference type="ARBA" id="ARBA00022737"/>
    </source>
</evidence>
<feature type="domain" description="Myb-like" evidence="8">
    <location>
        <begin position="62"/>
        <end position="112"/>
    </location>
</feature>
<evidence type="ECO:0000313" key="11">
    <source>
        <dbReference type="Proteomes" id="UP000000768"/>
    </source>
</evidence>
<dbReference type="PANTHER" id="PTHR10641">
    <property type="entry name" value="MYB FAMILY TRANSCRIPTION FACTOR"/>
    <property type="match status" value="1"/>
</dbReference>
<dbReference type="InterPro" id="IPR001005">
    <property type="entry name" value="SANT/Myb"/>
</dbReference>
<name>C5YLA0_SORBI</name>
<evidence type="ECO:0000256" key="7">
    <source>
        <dbReference type="SAM" id="MobiDB-lite"/>
    </source>
</evidence>
<dbReference type="SMART" id="SM00717">
    <property type="entry name" value="SANT"/>
    <property type="match status" value="2"/>
</dbReference>
<dbReference type="OMA" id="EQTANCC"/>
<dbReference type="InterPro" id="IPR017930">
    <property type="entry name" value="Myb_dom"/>
</dbReference>
<evidence type="ECO:0000256" key="3">
    <source>
        <dbReference type="ARBA" id="ARBA00023015"/>
    </source>
</evidence>
<dbReference type="GO" id="GO:0003700">
    <property type="term" value="F:DNA-binding transcription factor activity"/>
    <property type="evidence" value="ECO:0007669"/>
    <property type="project" value="UniProtKB-ARBA"/>
</dbReference>
<dbReference type="Pfam" id="PF00249">
    <property type="entry name" value="Myb_DNA-binding"/>
    <property type="match status" value="2"/>
</dbReference>
<dbReference type="PROSITE" id="PS51294">
    <property type="entry name" value="HTH_MYB"/>
    <property type="match status" value="2"/>
</dbReference>
<organism evidence="10 11">
    <name type="scientific">Sorghum bicolor</name>
    <name type="common">Sorghum</name>
    <name type="synonym">Sorghum vulgare</name>
    <dbReference type="NCBI Taxonomy" id="4558"/>
    <lineage>
        <taxon>Eukaryota</taxon>
        <taxon>Viridiplantae</taxon>
        <taxon>Streptophyta</taxon>
        <taxon>Embryophyta</taxon>
        <taxon>Tracheophyta</taxon>
        <taxon>Spermatophyta</taxon>
        <taxon>Magnoliopsida</taxon>
        <taxon>Liliopsida</taxon>
        <taxon>Poales</taxon>
        <taxon>Poaceae</taxon>
        <taxon>PACMAD clade</taxon>
        <taxon>Panicoideae</taxon>
        <taxon>Andropogonodae</taxon>
        <taxon>Andropogoneae</taxon>
        <taxon>Sorghinae</taxon>
        <taxon>Sorghum</taxon>
    </lineage>
</organism>
<dbReference type="GO" id="GO:0005634">
    <property type="term" value="C:nucleus"/>
    <property type="evidence" value="ECO:0007669"/>
    <property type="project" value="UniProtKB-SubCell"/>
</dbReference>
<dbReference type="PANTHER" id="PTHR10641:SF1133">
    <property type="entry name" value="MYB TRANSCRIPTION FACTOR"/>
    <property type="match status" value="1"/>
</dbReference>
<dbReference type="SUPFAM" id="SSF46689">
    <property type="entry name" value="Homeodomain-like"/>
    <property type="match status" value="1"/>
</dbReference>
<evidence type="ECO:0000313" key="10">
    <source>
        <dbReference type="EMBL" id="EES13899.1"/>
    </source>
</evidence>
<comment type="subcellular location">
    <subcellularLocation>
        <location evidence="1">Nucleus</location>
    </subcellularLocation>
</comment>
<feature type="domain" description="HTH myb-type" evidence="9">
    <location>
        <begin position="9"/>
        <end position="61"/>
    </location>
</feature>
<feature type="region of interest" description="Disordered" evidence="7">
    <location>
        <begin position="122"/>
        <end position="152"/>
    </location>
</feature>
<dbReference type="FunFam" id="1.10.10.60:FF:000001">
    <property type="entry name" value="MYB-related transcription factor"/>
    <property type="match status" value="1"/>
</dbReference>
<dbReference type="Gramene" id="EES13899">
    <property type="protein sequence ID" value="EES13899"/>
    <property type="gene ID" value="SORBI_3007G138900"/>
</dbReference>
<dbReference type="InterPro" id="IPR009057">
    <property type="entry name" value="Homeodomain-like_sf"/>
</dbReference>
<sequence length="306" mass="32644">MGRPPCCEKSGVKKGPWSPEEDLLLVSYVQEHGPENWRAVPSNTGLMRCSKSCRLRWTNYLRPGIKRGNFSDQEEKLIIELQALLGNKWSTIASYMRDRTDNDIKNYWNTHLRKKLAKTCASESGASGGSAKTKGDGAAAPAPAPKGQWERQLQTDMHTARQALQEALSIDTAPPPPAAIKPEPLPLAQLPAPALSPAMYACSIENVVRVLELWMQRSASEKASAQSMTSISAVSGGGEGGSGSQSGTARALEGFTGMTKVDGAGGAGPGPSSSLPMLESWLLDDGMGHGDEGLFCVPLADPCEFF</sequence>
<dbReference type="KEGG" id="sbi:8077831"/>
<evidence type="ECO:0000256" key="6">
    <source>
        <dbReference type="ARBA" id="ARBA00023242"/>
    </source>
</evidence>
<proteinExistence type="predicted"/>
<feature type="compositionally biased region" description="Low complexity" evidence="7">
    <location>
        <begin position="122"/>
        <end position="147"/>
    </location>
</feature>
<dbReference type="Gene3D" id="1.10.10.60">
    <property type="entry name" value="Homeodomain-like"/>
    <property type="match status" value="2"/>
</dbReference>
<keyword evidence="6" id="KW-0539">Nucleus</keyword>
<dbReference type="STRING" id="4558.C5YLA0"/>
<keyword evidence="11" id="KW-1185">Reference proteome</keyword>
<dbReference type="InterPro" id="IPR015495">
    <property type="entry name" value="Myb_TF_plants"/>
</dbReference>
<reference evidence="11" key="2">
    <citation type="journal article" date="2018" name="Plant J.">
        <title>The Sorghum bicolor reference genome: improved assembly, gene annotations, a transcriptome atlas, and signatures of genome organization.</title>
        <authorList>
            <person name="McCormick R.F."/>
            <person name="Truong S.K."/>
            <person name="Sreedasyam A."/>
            <person name="Jenkins J."/>
            <person name="Shu S."/>
            <person name="Sims D."/>
            <person name="Kennedy M."/>
            <person name="Amirebrahimi M."/>
            <person name="Weers B.D."/>
            <person name="McKinley B."/>
            <person name="Mattison A."/>
            <person name="Morishige D.T."/>
            <person name="Grimwood J."/>
            <person name="Schmutz J."/>
            <person name="Mullet J.E."/>
        </authorList>
    </citation>
    <scope>NUCLEOTIDE SEQUENCE [LARGE SCALE GENOMIC DNA]</scope>
    <source>
        <strain evidence="11">cv. BTx623</strain>
    </source>
</reference>
<dbReference type="SMR" id="C5YLA0"/>
<evidence type="ECO:0000259" key="9">
    <source>
        <dbReference type="PROSITE" id="PS51294"/>
    </source>
</evidence>
<reference evidence="10 11" key="1">
    <citation type="journal article" date="2009" name="Nature">
        <title>The Sorghum bicolor genome and the diversification of grasses.</title>
        <authorList>
            <person name="Paterson A.H."/>
            <person name="Bowers J.E."/>
            <person name="Bruggmann R."/>
            <person name="Dubchak I."/>
            <person name="Grimwood J."/>
            <person name="Gundlach H."/>
            <person name="Haberer G."/>
            <person name="Hellsten U."/>
            <person name="Mitros T."/>
            <person name="Poliakov A."/>
            <person name="Schmutz J."/>
            <person name="Spannagl M."/>
            <person name="Tang H."/>
            <person name="Wang X."/>
            <person name="Wicker T."/>
            <person name="Bharti A.K."/>
            <person name="Chapman J."/>
            <person name="Feltus F.A."/>
            <person name="Gowik U."/>
            <person name="Grigoriev I.V."/>
            <person name="Lyons E."/>
            <person name="Maher C.A."/>
            <person name="Martis M."/>
            <person name="Narechania A."/>
            <person name="Otillar R.P."/>
            <person name="Penning B.W."/>
            <person name="Salamov A.A."/>
            <person name="Wang Y."/>
            <person name="Zhang L."/>
            <person name="Carpita N.C."/>
            <person name="Freeling M."/>
            <person name="Gingle A.R."/>
            <person name="Hash C.T."/>
            <person name="Keller B."/>
            <person name="Klein P."/>
            <person name="Kresovich S."/>
            <person name="McCann M.C."/>
            <person name="Ming R."/>
            <person name="Peterson D.G."/>
            <person name="Mehboob-ur-Rahman"/>
            <person name="Ware D."/>
            <person name="Westhoff P."/>
            <person name="Mayer K.F."/>
            <person name="Messing J."/>
            <person name="Rokhsar D.S."/>
        </authorList>
    </citation>
    <scope>NUCLEOTIDE SEQUENCE [LARGE SCALE GENOMIC DNA]</scope>
    <source>
        <strain evidence="11">cv. BTx623</strain>
    </source>
</reference>
<evidence type="ECO:0000256" key="4">
    <source>
        <dbReference type="ARBA" id="ARBA00023125"/>
    </source>
</evidence>
<feature type="domain" description="Myb-like" evidence="8">
    <location>
        <begin position="9"/>
        <end position="61"/>
    </location>
</feature>
<keyword evidence="3" id="KW-0805">Transcription regulation</keyword>
<accession>C5YLA0</accession>
<dbReference type="EMBL" id="CM000766">
    <property type="protein sequence ID" value="EES13899.1"/>
    <property type="molecule type" value="Genomic_DNA"/>
</dbReference>
<evidence type="ECO:0000256" key="5">
    <source>
        <dbReference type="ARBA" id="ARBA00023163"/>
    </source>
</evidence>
<dbReference type="OrthoDB" id="2143914at2759"/>
<dbReference type="CDD" id="cd00167">
    <property type="entry name" value="SANT"/>
    <property type="match status" value="2"/>
</dbReference>
<gene>
    <name evidence="10" type="ORF">SORBI_3007G138900</name>
</gene>
<feature type="domain" description="HTH myb-type" evidence="9">
    <location>
        <begin position="62"/>
        <end position="116"/>
    </location>
</feature>
<dbReference type="PROSITE" id="PS50090">
    <property type="entry name" value="MYB_LIKE"/>
    <property type="match status" value="2"/>
</dbReference>
<keyword evidence="2" id="KW-0677">Repeat</keyword>
<dbReference type="GO" id="GO:1901141">
    <property type="term" value="P:regulation of lignin biosynthetic process"/>
    <property type="evidence" value="ECO:0007669"/>
    <property type="project" value="UniProtKB-ARBA"/>
</dbReference>
<evidence type="ECO:0000259" key="8">
    <source>
        <dbReference type="PROSITE" id="PS50090"/>
    </source>
</evidence>
<dbReference type="GO" id="GO:0000976">
    <property type="term" value="F:transcription cis-regulatory region binding"/>
    <property type="evidence" value="ECO:0007669"/>
    <property type="project" value="UniProtKB-ARBA"/>
</dbReference>
<keyword evidence="4" id="KW-0238">DNA-binding</keyword>
<dbReference type="GO" id="GO:0009733">
    <property type="term" value="P:response to auxin"/>
    <property type="evidence" value="ECO:0000318"/>
    <property type="project" value="GO_Central"/>
</dbReference>
<dbReference type="eggNOG" id="KOG0048">
    <property type="taxonomic scope" value="Eukaryota"/>
</dbReference>
<dbReference type="HOGENOM" id="CLU_028567_6_0_1"/>
<dbReference type="Proteomes" id="UP000000768">
    <property type="component" value="Chromosome 7"/>
</dbReference>
<dbReference type="InParanoid" id="C5YLA0"/>
<keyword evidence="5" id="KW-0804">Transcription</keyword>
<dbReference type="AlphaFoldDB" id="C5YLA0"/>
<evidence type="ECO:0000256" key="1">
    <source>
        <dbReference type="ARBA" id="ARBA00004123"/>
    </source>
</evidence>